<dbReference type="AlphaFoldDB" id="A0A830F2S1"/>
<dbReference type="SUPFAM" id="SSF51621">
    <property type="entry name" value="Phosphoenolpyruvate/pyruvate domain"/>
    <property type="match status" value="1"/>
</dbReference>
<dbReference type="RefSeq" id="WP_188977335.1">
    <property type="nucleotide sequence ID" value="NZ_BMPG01000002.1"/>
</dbReference>
<gene>
    <name evidence="5" type="primary">garL</name>
    <name evidence="5" type="ORF">GCM10009039_13980</name>
</gene>
<dbReference type="Proteomes" id="UP000607197">
    <property type="component" value="Unassembled WGS sequence"/>
</dbReference>
<dbReference type="Pfam" id="PF03328">
    <property type="entry name" value="HpcH_HpaI"/>
    <property type="match status" value="1"/>
</dbReference>
<dbReference type="InterPro" id="IPR015813">
    <property type="entry name" value="Pyrv/PenolPyrv_kinase-like_dom"/>
</dbReference>
<dbReference type="InterPro" id="IPR050251">
    <property type="entry name" value="HpcH-HpaI_aldolase"/>
</dbReference>
<protein>
    <submittedName>
        <fullName evidence="5">5-keto-4-deoxy-D-glucarate aldolase</fullName>
    </submittedName>
</protein>
<keyword evidence="2" id="KW-0479">Metal-binding</keyword>
<feature type="domain" description="HpcH/HpaI aldolase/citrate lyase" evidence="4">
    <location>
        <begin position="18"/>
        <end position="241"/>
    </location>
</feature>
<dbReference type="Gene3D" id="3.20.20.60">
    <property type="entry name" value="Phosphoenolpyruvate-binding domains"/>
    <property type="match status" value="1"/>
</dbReference>
<accession>A0A830F2S1</accession>
<dbReference type="PANTHER" id="PTHR30502:SF0">
    <property type="entry name" value="PHOSPHOENOLPYRUVATE CARBOXYLASE FAMILY PROTEIN"/>
    <property type="match status" value="1"/>
</dbReference>
<evidence type="ECO:0000256" key="2">
    <source>
        <dbReference type="ARBA" id="ARBA00022723"/>
    </source>
</evidence>
<dbReference type="GO" id="GO:0016832">
    <property type="term" value="F:aldehyde-lyase activity"/>
    <property type="evidence" value="ECO:0007669"/>
    <property type="project" value="TreeGrafter"/>
</dbReference>
<organism evidence="5 6">
    <name type="scientific">Halocalculus aciditolerans</name>
    <dbReference type="NCBI Taxonomy" id="1383812"/>
    <lineage>
        <taxon>Archaea</taxon>
        <taxon>Methanobacteriati</taxon>
        <taxon>Methanobacteriota</taxon>
        <taxon>Stenosarchaea group</taxon>
        <taxon>Halobacteria</taxon>
        <taxon>Halobacteriales</taxon>
        <taxon>Halobacteriaceae</taxon>
        <taxon>Halocalculus</taxon>
    </lineage>
</organism>
<dbReference type="GO" id="GO:0005737">
    <property type="term" value="C:cytoplasm"/>
    <property type="evidence" value="ECO:0007669"/>
    <property type="project" value="TreeGrafter"/>
</dbReference>
<dbReference type="GO" id="GO:0046872">
    <property type="term" value="F:metal ion binding"/>
    <property type="evidence" value="ECO:0007669"/>
    <property type="project" value="UniProtKB-KW"/>
</dbReference>
<dbReference type="InterPro" id="IPR040442">
    <property type="entry name" value="Pyrv_kinase-like_dom_sf"/>
</dbReference>
<comment type="similarity">
    <text evidence="1">Belongs to the HpcH/HpaI aldolase family.</text>
</comment>
<evidence type="ECO:0000256" key="3">
    <source>
        <dbReference type="ARBA" id="ARBA00023239"/>
    </source>
</evidence>
<name>A0A830F2S1_9EURY</name>
<evidence type="ECO:0000313" key="5">
    <source>
        <dbReference type="EMBL" id="GGL57009.1"/>
    </source>
</evidence>
<comment type="caution">
    <text evidence="5">The sequence shown here is derived from an EMBL/GenBank/DDBJ whole genome shotgun (WGS) entry which is preliminary data.</text>
</comment>
<reference evidence="5" key="2">
    <citation type="submission" date="2020-09" db="EMBL/GenBank/DDBJ databases">
        <authorList>
            <person name="Sun Q."/>
            <person name="Ohkuma M."/>
        </authorList>
    </citation>
    <scope>NUCLEOTIDE SEQUENCE</scope>
    <source>
        <strain evidence="5">JCM 19596</strain>
    </source>
</reference>
<evidence type="ECO:0000256" key="1">
    <source>
        <dbReference type="ARBA" id="ARBA00005568"/>
    </source>
</evidence>
<evidence type="ECO:0000313" key="6">
    <source>
        <dbReference type="Proteomes" id="UP000607197"/>
    </source>
</evidence>
<sequence length="255" mass="26818">MSDFADRLRVLEPVAGGWVSVGHPVVAELLAEQEFDFLVLDGEHSENSIESLAAMVRAVDAADGDTEALVRVPAADPIAVKRVLDLGPAGVIVPAVDTPEEAAAMVDAAAYPPEGVRGVAGTRPSGYGASLDEYYTRANADTLVIVQIETASAVECVHDIAAVEGLDGLFIGPADLSAQLGVFGEFDSETFRDATDRIADAANDADKPLGTLATSRETVESRWEWGVDFLAVGTDTNYLADAAADYLDAYEDART</sequence>
<dbReference type="EMBL" id="BMPG01000002">
    <property type="protein sequence ID" value="GGL57009.1"/>
    <property type="molecule type" value="Genomic_DNA"/>
</dbReference>
<evidence type="ECO:0000259" key="4">
    <source>
        <dbReference type="Pfam" id="PF03328"/>
    </source>
</evidence>
<dbReference type="OrthoDB" id="142679at2157"/>
<dbReference type="InterPro" id="IPR005000">
    <property type="entry name" value="Aldolase/citrate-lyase_domain"/>
</dbReference>
<dbReference type="PANTHER" id="PTHR30502">
    <property type="entry name" value="2-KETO-3-DEOXY-L-RHAMNONATE ALDOLASE"/>
    <property type="match status" value="1"/>
</dbReference>
<proteinExistence type="inferred from homology"/>
<reference evidence="5" key="1">
    <citation type="journal article" date="2014" name="Int. J. Syst. Evol. Microbiol.">
        <title>Complete genome sequence of Corynebacterium casei LMG S-19264T (=DSM 44701T), isolated from a smear-ripened cheese.</title>
        <authorList>
            <consortium name="US DOE Joint Genome Institute (JGI-PGF)"/>
            <person name="Walter F."/>
            <person name="Albersmeier A."/>
            <person name="Kalinowski J."/>
            <person name="Ruckert C."/>
        </authorList>
    </citation>
    <scope>NUCLEOTIDE SEQUENCE</scope>
    <source>
        <strain evidence="5">JCM 19596</strain>
    </source>
</reference>
<keyword evidence="6" id="KW-1185">Reference proteome</keyword>
<keyword evidence="3" id="KW-0456">Lyase</keyword>